<feature type="transmembrane region" description="Helical" evidence="7">
    <location>
        <begin position="277"/>
        <end position="302"/>
    </location>
</feature>
<dbReference type="Pfam" id="PF02397">
    <property type="entry name" value="Bac_transf"/>
    <property type="match status" value="1"/>
</dbReference>
<evidence type="ECO:0000313" key="10">
    <source>
        <dbReference type="Proteomes" id="UP000229362"/>
    </source>
</evidence>
<feature type="transmembrane region" description="Helical" evidence="7">
    <location>
        <begin position="126"/>
        <end position="143"/>
    </location>
</feature>
<feature type="transmembrane region" description="Helical" evidence="7">
    <location>
        <begin position="16"/>
        <end position="41"/>
    </location>
</feature>
<dbReference type="PANTHER" id="PTHR30576">
    <property type="entry name" value="COLANIC BIOSYNTHESIS UDP-GLUCOSE LIPID CARRIER TRANSFERASE"/>
    <property type="match status" value="1"/>
</dbReference>
<dbReference type="AlphaFoldDB" id="A0A2M6W0W1"/>
<evidence type="ECO:0000256" key="3">
    <source>
        <dbReference type="ARBA" id="ARBA00022679"/>
    </source>
</evidence>
<dbReference type="PANTHER" id="PTHR30576:SF10">
    <property type="entry name" value="SLL5057 PROTEIN"/>
    <property type="match status" value="1"/>
</dbReference>
<evidence type="ECO:0000256" key="7">
    <source>
        <dbReference type="SAM" id="Phobius"/>
    </source>
</evidence>
<dbReference type="InterPro" id="IPR003362">
    <property type="entry name" value="Bact_transf"/>
</dbReference>
<evidence type="ECO:0000256" key="4">
    <source>
        <dbReference type="ARBA" id="ARBA00022692"/>
    </source>
</evidence>
<comment type="similarity">
    <text evidence="2">Belongs to the bacterial sugar transferase family.</text>
</comment>
<dbReference type="GO" id="GO:0016020">
    <property type="term" value="C:membrane"/>
    <property type="evidence" value="ECO:0007669"/>
    <property type="project" value="UniProtKB-SubCell"/>
</dbReference>
<keyword evidence="4 7" id="KW-0812">Transmembrane</keyword>
<evidence type="ECO:0000256" key="1">
    <source>
        <dbReference type="ARBA" id="ARBA00004141"/>
    </source>
</evidence>
<protein>
    <recommendedName>
        <fullName evidence="8">Bacterial sugar transferase domain-containing protein</fullName>
    </recommendedName>
</protein>
<sequence length="482" mass="53989">MIQVFIISCSMKRFQIIFMVLLVPFDAIMLLLAAMSSYALRFTNWAVALKPPTFTLSLVDFLEIGVLVIPVWLSIFAFTGLYSTDPDKKFSGTLVRILLACSTGIAVIAMYILFTQQLFDSRFLVAAGWGFAILYVGLGRLAMRGIQGLLHRSGMGLRRVVVIGDDLVATNLTKIFESRKELGYTVVKSAAHFTAAVAAALEKQLPDEILFTNPRAVEDEALAALDFANEHHIGFKYSADLFATLSANMKVHPLGGIPIVELKRTRLEGWGRVIKRLFDICISIVVLVLASPLLLLSAVIILGETGRPILYKNERIGVRKNKFFAWKLRSMYQKDSTGVQFGESGKKAEEKEKALIAKQGTKSGPIYKVANDPRVTPFGAFIRRWSIDELPQFVNVLKGEMTVVGPRPHQPREVAGYEKLHKHVFSVKPGITGLAQISGRSDLTYEEEMRLDILYIERWSIWLDTIIFIKTPFILFKKRKAL</sequence>
<gene>
    <name evidence="9" type="ORF">COU33_03210</name>
</gene>
<feature type="domain" description="Bacterial sugar transferase" evidence="8">
    <location>
        <begin position="275"/>
        <end position="476"/>
    </location>
</feature>
<accession>A0A2M6W0W1</accession>
<proteinExistence type="inferred from homology"/>
<evidence type="ECO:0000259" key="8">
    <source>
        <dbReference type="Pfam" id="PF02397"/>
    </source>
</evidence>
<keyword evidence="3" id="KW-0808">Transferase</keyword>
<keyword evidence="6 7" id="KW-0472">Membrane</keyword>
<dbReference type="EMBL" id="PFBZ01000140">
    <property type="protein sequence ID" value="PIT86434.1"/>
    <property type="molecule type" value="Genomic_DNA"/>
</dbReference>
<evidence type="ECO:0000313" key="9">
    <source>
        <dbReference type="EMBL" id="PIT86434.1"/>
    </source>
</evidence>
<comment type="subcellular location">
    <subcellularLocation>
        <location evidence="1">Membrane</location>
        <topology evidence="1">Multi-pass membrane protein</topology>
    </subcellularLocation>
</comment>
<keyword evidence="5 7" id="KW-1133">Transmembrane helix</keyword>
<dbReference type="InterPro" id="IPR017475">
    <property type="entry name" value="EPS_sugar_tfrase"/>
</dbReference>
<name>A0A2M6W0W1_9BACT</name>
<dbReference type="GO" id="GO:0016780">
    <property type="term" value="F:phosphotransferase activity, for other substituted phosphate groups"/>
    <property type="evidence" value="ECO:0007669"/>
    <property type="project" value="TreeGrafter"/>
</dbReference>
<organism evidence="9 10">
    <name type="scientific">Candidatus Magasanikbacteria bacterium CG10_big_fil_rev_8_21_14_0_10_43_6</name>
    <dbReference type="NCBI Taxonomy" id="1974650"/>
    <lineage>
        <taxon>Bacteria</taxon>
        <taxon>Candidatus Magasanikiibacteriota</taxon>
    </lineage>
</organism>
<feature type="transmembrane region" description="Helical" evidence="7">
    <location>
        <begin position="94"/>
        <end position="114"/>
    </location>
</feature>
<reference evidence="10" key="1">
    <citation type="submission" date="2017-09" db="EMBL/GenBank/DDBJ databases">
        <title>Depth-based differentiation of microbial function through sediment-hosted aquifers and enrichment of novel symbionts in the deep terrestrial subsurface.</title>
        <authorList>
            <person name="Probst A.J."/>
            <person name="Ladd B."/>
            <person name="Jarett J.K."/>
            <person name="Geller-Mcgrath D.E."/>
            <person name="Sieber C.M.K."/>
            <person name="Emerson J.B."/>
            <person name="Anantharaman K."/>
            <person name="Thomas B.C."/>
            <person name="Malmstrom R."/>
            <person name="Stieglmeier M."/>
            <person name="Klingl A."/>
            <person name="Woyke T."/>
            <person name="Ryan C.M."/>
            <person name="Banfield J.F."/>
        </authorList>
    </citation>
    <scope>NUCLEOTIDE SEQUENCE [LARGE SCALE GENOMIC DNA]</scope>
</reference>
<evidence type="ECO:0000256" key="2">
    <source>
        <dbReference type="ARBA" id="ARBA00006464"/>
    </source>
</evidence>
<feature type="transmembrane region" description="Helical" evidence="7">
    <location>
        <begin position="61"/>
        <end position="82"/>
    </location>
</feature>
<evidence type="ECO:0000256" key="6">
    <source>
        <dbReference type="ARBA" id="ARBA00023136"/>
    </source>
</evidence>
<dbReference type="NCBIfam" id="TIGR03025">
    <property type="entry name" value="EPS_sugtrans"/>
    <property type="match status" value="1"/>
</dbReference>
<evidence type="ECO:0000256" key="5">
    <source>
        <dbReference type="ARBA" id="ARBA00022989"/>
    </source>
</evidence>
<dbReference type="Proteomes" id="UP000229362">
    <property type="component" value="Unassembled WGS sequence"/>
</dbReference>
<comment type="caution">
    <text evidence="9">The sequence shown here is derived from an EMBL/GenBank/DDBJ whole genome shotgun (WGS) entry which is preliminary data.</text>
</comment>